<evidence type="ECO:0000313" key="1">
    <source>
        <dbReference type="EMBL" id="CAB5194908.1"/>
    </source>
</evidence>
<accession>A0A6J7WCE8</accession>
<sequence>MTWVATAVAGSAAVGLYSANKAAGTQAAAADQSNQLQERMFNRQVELQEPFRQAGINALNKIESGDIMGEMDPSYSFRFQEGLKALDRSAAARGGLLSGGALKAAQRYGQDYASTEFGNAYNRLAGRAGFGQTASTNMGTAAGNYGANAANTMMTGANARASGYVGGANALTGGLNQYLNYTQGQNMLGMLQGGGSANANAALNPYFSNTPGVGGTTPV</sequence>
<evidence type="ECO:0008006" key="2">
    <source>
        <dbReference type="Google" id="ProtNLM"/>
    </source>
</evidence>
<proteinExistence type="predicted"/>
<dbReference type="EMBL" id="LR798217">
    <property type="protein sequence ID" value="CAB5194908.1"/>
    <property type="molecule type" value="Genomic_DNA"/>
</dbReference>
<reference evidence="1" key="1">
    <citation type="submission" date="2020-05" db="EMBL/GenBank/DDBJ databases">
        <authorList>
            <person name="Chiriac C."/>
            <person name="Salcher M."/>
            <person name="Ghai R."/>
            <person name="Kavagutti S V."/>
        </authorList>
    </citation>
    <scope>NUCLEOTIDE SEQUENCE</scope>
</reference>
<protein>
    <recommendedName>
        <fullName evidence="2">DNA transfer protein p32</fullName>
    </recommendedName>
</protein>
<gene>
    <name evidence="1" type="ORF">UFOVP173_31</name>
</gene>
<organism evidence="1">
    <name type="scientific">uncultured Caudovirales phage</name>
    <dbReference type="NCBI Taxonomy" id="2100421"/>
    <lineage>
        <taxon>Viruses</taxon>
        <taxon>Duplodnaviria</taxon>
        <taxon>Heunggongvirae</taxon>
        <taxon>Uroviricota</taxon>
        <taxon>Caudoviricetes</taxon>
        <taxon>Peduoviridae</taxon>
        <taxon>Maltschvirus</taxon>
        <taxon>Maltschvirus maltsch</taxon>
    </lineage>
</organism>
<name>A0A6J7WCE8_9CAUD</name>